<dbReference type="Bgee" id="FBgn0246172">
    <property type="expression patterns" value="Expressed in male reproductive system and 1 other cell type or tissue"/>
</dbReference>
<evidence type="ECO:0008006" key="3">
    <source>
        <dbReference type="Google" id="ProtNLM"/>
    </source>
</evidence>
<dbReference type="Proteomes" id="UP000001819">
    <property type="component" value="Chromosome 3"/>
</dbReference>
<dbReference type="InParanoid" id="A0A6I8V481"/>
<accession>A0A6I8V481</accession>
<evidence type="ECO:0000313" key="2">
    <source>
        <dbReference type="RefSeq" id="XP_002138471.2"/>
    </source>
</evidence>
<gene>
    <name evidence="2" type="primary">LOC6898429</name>
</gene>
<dbReference type="AlphaFoldDB" id="A0A6I8V481"/>
<protein>
    <recommendedName>
        <fullName evidence="3">MICOS complex subunit MIC13</fullName>
    </recommendedName>
</protein>
<dbReference type="RefSeq" id="XP_002138471.2">
    <property type="nucleotide sequence ID" value="XM_002138435.3"/>
</dbReference>
<name>A0A6I8V481_DROPS</name>
<organism evidence="1 2">
    <name type="scientific">Drosophila pseudoobscura pseudoobscura</name>
    <name type="common">Fruit fly</name>
    <dbReference type="NCBI Taxonomy" id="46245"/>
    <lineage>
        <taxon>Eukaryota</taxon>
        <taxon>Metazoa</taxon>
        <taxon>Ecdysozoa</taxon>
        <taxon>Arthropoda</taxon>
        <taxon>Hexapoda</taxon>
        <taxon>Insecta</taxon>
        <taxon>Pterygota</taxon>
        <taxon>Neoptera</taxon>
        <taxon>Endopterygota</taxon>
        <taxon>Diptera</taxon>
        <taxon>Brachycera</taxon>
        <taxon>Muscomorpha</taxon>
        <taxon>Ephydroidea</taxon>
        <taxon>Drosophilidae</taxon>
        <taxon>Drosophila</taxon>
        <taxon>Sophophora</taxon>
    </lineage>
</organism>
<reference evidence="1" key="1">
    <citation type="submission" date="2024-06" db="UniProtKB">
        <authorList>
            <consortium name="RefSeq"/>
        </authorList>
    </citation>
    <scope>NUCLEOTIDE SEQUENCE [LARGE SCALE GENOMIC DNA]</scope>
    <source>
        <strain evidence="1">MV2-25</strain>
    </source>
</reference>
<evidence type="ECO:0000313" key="1">
    <source>
        <dbReference type="Proteomes" id="UP000001819"/>
    </source>
</evidence>
<reference evidence="2" key="2">
    <citation type="submission" date="2025-08" db="UniProtKB">
        <authorList>
            <consortium name="RefSeq"/>
        </authorList>
    </citation>
    <scope>IDENTIFICATION</scope>
    <source>
        <strain evidence="2">MV-25-SWS-2005</strain>
        <tissue evidence="2">Whole body</tissue>
    </source>
</reference>
<keyword evidence="1" id="KW-1185">Reference proteome</keyword>
<dbReference type="GeneID" id="6898429"/>
<dbReference type="KEGG" id="dpo:6898429"/>
<proteinExistence type="predicted"/>
<sequence length="146" mass="16409">MERISRVIPRSKLNMFVVKILKVMGFAGTVLFLNGLGERDVAPALADCQREERDSAPEEVAKDASKNILFDEDDKRDLQRKTDDFKRKYCTKGGICEPPPPKPFSQSIADAWSDTVRTLKKIPAFWSGVARDSGNSICRLFKGDDK</sequence>